<dbReference type="PANTHER" id="PTHR48079">
    <property type="entry name" value="PROTEIN YEEZ"/>
    <property type="match status" value="1"/>
</dbReference>
<dbReference type="RefSeq" id="WP_284281320.1">
    <property type="nucleotide sequence ID" value="NZ_BSOJ01000015.1"/>
</dbReference>
<keyword evidence="2" id="KW-1185">Reference proteome</keyword>
<reference evidence="2" key="1">
    <citation type="journal article" date="2019" name="Int. J. Syst. Evol. Microbiol.">
        <title>The Global Catalogue of Microorganisms (GCM) 10K type strain sequencing project: providing services to taxonomists for standard genome sequencing and annotation.</title>
        <authorList>
            <consortium name="The Broad Institute Genomics Platform"/>
            <consortium name="The Broad Institute Genome Sequencing Center for Infectious Disease"/>
            <person name="Wu L."/>
            <person name="Ma J."/>
        </authorList>
    </citation>
    <scope>NUCLEOTIDE SEQUENCE [LARGE SCALE GENOMIC DNA]</scope>
    <source>
        <strain evidence="2">NBRC 105857</strain>
    </source>
</reference>
<proteinExistence type="predicted"/>
<dbReference type="PANTHER" id="PTHR48079:SF6">
    <property type="entry name" value="NAD(P)-BINDING DOMAIN-CONTAINING PROTEIN-RELATED"/>
    <property type="match status" value="1"/>
</dbReference>
<evidence type="ECO:0000313" key="1">
    <source>
        <dbReference type="EMBL" id="GLR26682.1"/>
    </source>
</evidence>
<organism evidence="1 2">
    <name type="scientific">Limnobacter litoralis</name>
    <dbReference type="NCBI Taxonomy" id="481366"/>
    <lineage>
        <taxon>Bacteria</taxon>
        <taxon>Pseudomonadati</taxon>
        <taxon>Pseudomonadota</taxon>
        <taxon>Betaproteobacteria</taxon>
        <taxon>Burkholderiales</taxon>
        <taxon>Burkholderiaceae</taxon>
        <taxon>Limnobacter</taxon>
    </lineage>
</organism>
<gene>
    <name evidence="1" type="ORF">GCM10007875_17720</name>
</gene>
<evidence type="ECO:0000313" key="2">
    <source>
        <dbReference type="Proteomes" id="UP001156664"/>
    </source>
</evidence>
<comment type="caution">
    <text evidence="1">The sequence shown here is derived from an EMBL/GenBank/DDBJ whole genome shotgun (WGS) entry which is preliminary data.</text>
</comment>
<dbReference type="EMBL" id="BSOJ01000015">
    <property type="protein sequence ID" value="GLR26682.1"/>
    <property type="molecule type" value="Genomic_DNA"/>
</dbReference>
<dbReference type="Proteomes" id="UP001156664">
    <property type="component" value="Unassembled WGS sequence"/>
</dbReference>
<sequence>MRIVIAGCGQVGLRLISERPTLHFTATYRQLTTKANPIRALGAKPIQTDLNSIVDLKRLCRLSNRLIWMAPPNPGLAIDRSLQRACLYLSQYQGHARKPVVTYISTTGVYGNAQGHWITERSPVQPQSERAKRRVVQESQLRQAIQSNRCAGHILRAPGIYGESRLPVERIRNQTPALRDEEDSWSNHIHEVDLARLALWCQFKGGNWAVVNACDSEPKKMGDYFDRVADHFGLDRPPRVSRTEAKQMVSPMMWSFMSESRRIKSLMMPTLRFKLKYPSVGSYLDSLK</sequence>
<dbReference type="InterPro" id="IPR036291">
    <property type="entry name" value="NAD(P)-bd_dom_sf"/>
</dbReference>
<accession>A0ABQ5YRH0</accession>
<dbReference type="SUPFAM" id="SSF51735">
    <property type="entry name" value="NAD(P)-binding Rossmann-fold domains"/>
    <property type="match status" value="1"/>
</dbReference>
<dbReference type="InterPro" id="IPR051783">
    <property type="entry name" value="NAD(P)-dependent_oxidoreduct"/>
</dbReference>
<name>A0ABQ5YRH0_9BURK</name>
<dbReference type="Gene3D" id="3.40.50.720">
    <property type="entry name" value="NAD(P)-binding Rossmann-like Domain"/>
    <property type="match status" value="1"/>
</dbReference>
<protein>
    <submittedName>
        <fullName evidence="1">NAD-dependent dehydratase</fullName>
    </submittedName>
</protein>